<sequence length="336" mass="35305">MGPRGKPGFTLIELLVVIAIIAILIGLLLPAVQKVREAASRMTCANNLKQLALALHSYHDSNERLPGAVEQGGGRYSSLFVEVLPYIEQDPLYKQWDFTTPLTNGTTGRSATRIKVYLCPSHPEADRTITLGSGAYAFTTYGGNGGTRPFPPALSPVDGVFHTTGPGSQPVPNQRGVKLEHIKDGTSNTLMLGERIIGDGNLDTFLGAWSAGVITPPPDPPLQSVAAYAVWAPPPGPNAAGGLLGATAPINYRHGTIWSPPASPFPGVPPPPPPPVPWSTLGPQWWARLAAYGSFHPHGVNVALADGSIRFLSATTSLPTLAALSTRAAGDLATLE</sequence>
<proteinExistence type="predicted"/>
<dbReference type="GO" id="GO:0015627">
    <property type="term" value="C:type II protein secretion system complex"/>
    <property type="evidence" value="ECO:0007669"/>
    <property type="project" value="InterPro"/>
</dbReference>
<evidence type="ECO:0000256" key="1">
    <source>
        <dbReference type="ARBA" id="ARBA00022481"/>
    </source>
</evidence>
<evidence type="ECO:0000313" key="5">
    <source>
        <dbReference type="Proteomes" id="UP000542342"/>
    </source>
</evidence>
<dbReference type="Pfam" id="PF07963">
    <property type="entry name" value="N_methyl"/>
    <property type="match status" value="1"/>
</dbReference>
<keyword evidence="2" id="KW-0472">Membrane</keyword>
<dbReference type="InterPro" id="IPR045584">
    <property type="entry name" value="Pilin-like"/>
</dbReference>
<dbReference type="NCBIfam" id="TIGR04294">
    <property type="entry name" value="pre_pil_HX9DG"/>
    <property type="match status" value="1"/>
</dbReference>
<keyword evidence="2" id="KW-0812">Transmembrane</keyword>
<dbReference type="NCBIfam" id="TIGR02532">
    <property type="entry name" value="IV_pilin_GFxxxE"/>
    <property type="match status" value="1"/>
</dbReference>
<accession>A0A7V9ACH7</accession>
<dbReference type="InterPro" id="IPR012902">
    <property type="entry name" value="N_methyl_site"/>
</dbReference>
<gene>
    <name evidence="4" type="ORF">H0921_11535</name>
</gene>
<name>A0A7V9ACH7_9BACT</name>
<dbReference type="Gene3D" id="3.30.700.10">
    <property type="entry name" value="Glycoprotein, Type 4 Pilin"/>
    <property type="match status" value="1"/>
</dbReference>
<dbReference type="Pfam" id="PF07596">
    <property type="entry name" value="SBP_bac_10"/>
    <property type="match status" value="1"/>
</dbReference>
<keyword evidence="1" id="KW-0488">Methylation</keyword>
<dbReference type="InterPro" id="IPR011453">
    <property type="entry name" value="DUF1559"/>
</dbReference>
<dbReference type="PANTHER" id="PTHR30093">
    <property type="entry name" value="GENERAL SECRETION PATHWAY PROTEIN G"/>
    <property type="match status" value="1"/>
</dbReference>
<dbReference type="PRINTS" id="PR00813">
    <property type="entry name" value="BCTERIALGSPG"/>
</dbReference>
<evidence type="ECO:0000259" key="3">
    <source>
        <dbReference type="Pfam" id="PF07596"/>
    </source>
</evidence>
<feature type="transmembrane region" description="Helical" evidence="2">
    <location>
        <begin position="12"/>
        <end position="32"/>
    </location>
</feature>
<dbReference type="PANTHER" id="PTHR30093:SF2">
    <property type="entry name" value="TYPE II SECRETION SYSTEM PROTEIN H"/>
    <property type="match status" value="1"/>
</dbReference>
<protein>
    <submittedName>
        <fullName evidence="4">DUF1559 domain-containing protein</fullName>
    </submittedName>
</protein>
<feature type="domain" description="DUF1559" evidence="3">
    <location>
        <begin position="33"/>
        <end position="316"/>
    </location>
</feature>
<dbReference type="Proteomes" id="UP000542342">
    <property type="component" value="Unassembled WGS sequence"/>
</dbReference>
<dbReference type="InterPro" id="IPR000983">
    <property type="entry name" value="Bac_GSPG_pilin"/>
</dbReference>
<evidence type="ECO:0000313" key="4">
    <source>
        <dbReference type="EMBL" id="MBA2226792.1"/>
    </source>
</evidence>
<keyword evidence="2" id="KW-1133">Transmembrane helix</keyword>
<comment type="caution">
    <text evidence="4">The sequence shown here is derived from an EMBL/GenBank/DDBJ whole genome shotgun (WGS) entry which is preliminary data.</text>
</comment>
<dbReference type="SUPFAM" id="SSF54523">
    <property type="entry name" value="Pili subunits"/>
    <property type="match status" value="1"/>
</dbReference>
<evidence type="ECO:0000256" key="2">
    <source>
        <dbReference type="SAM" id="Phobius"/>
    </source>
</evidence>
<dbReference type="AlphaFoldDB" id="A0A7V9ACH7"/>
<keyword evidence="5" id="KW-1185">Reference proteome</keyword>
<dbReference type="RefSeq" id="WP_194538356.1">
    <property type="nucleotide sequence ID" value="NZ_JACEFB010000008.1"/>
</dbReference>
<organism evidence="4 5">
    <name type="scientific">Thermogemmata fonticola</name>
    <dbReference type="NCBI Taxonomy" id="2755323"/>
    <lineage>
        <taxon>Bacteria</taxon>
        <taxon>Pseudomonadati</taxon>
        <taxon>Planctomycetota</taxon>
        <taxon>Planctomycetia</taxon>
        <taxon>Gemmatales</taxon>
        <taxon>Gemmataceae</taxon>
        <taxon>Thermogemmata</taxon>
    </lineage>
</organism>
<dbReference type="GO" id="GO:0015628">
    <property type="term" value="P:protein secretion by the type II secretion system"/>
    <property type="evidence" value="ECO:0007669"/>
    <property type="project" value="InterPro"/>
</dbReference>
<dbReference type="EMBL" id="JACEFB010000008">
    <property type="protein sequence ID" value="MBA2226792.1"/>
    <property type="molecule type" value="Genomic_DNA"/>
</dbReference>
<dbReference type="InterPro" id="IPR027558">
    <property type="entry name" value="Pre_pil_HX9DG_C"/>
</dbReference>
<reference evidence="4 5" key="1">
    <citation type="submission" date="2020-07" db="EMBL/GenBank/DDBJ databases">
        <title>Thermogemmata thermophila gen. nov., sp. nov., a novel moderate thermophilic planctomycete from a Kamchatka hot spring.</title>
        <authorList>
            <person name="Elcheninov A.G."/>
            <person name="Podosokorskaya O.A."/>
            <person name="Kovaleva O.L."/>
            <person name="Novikov A."/>
            <person name="Bonch-Osmolovskaya E.A."/>
            <person name="Toshchakov S.V."/>
            <person name="Kublanov I.V."/>
        </authorList>
    </citation>
    <scope>NUCLEOTIDE SEQUENCE [LARGE SCALE GENOMIC DNA]</scope>
    <source>
        <strain evidence="4 5">2918</strain>
    </source>
</reference>